<sequence>MSDIQYKCPSCSAPIEFDPTSGRMVCAFCGSRHEVETVERFNATPSAPAPGSRGAGNAWRESTPAYVDRGEIPQMQTLVCNSCGAEIVADPTTISTRCGFCNSTFVASERIRNTRIPDFIIPFAIDKAGMLDSFKKATRGKFLLPKEFRDRHTLEEATGAYIPYWYHDGTTSGTIVYTAENTRTWSDNEYDYTETDIYEVTREVSAAFTGIPVCATTKLGPKRSEGVEPFSLEESKPFATPYLSGYAATAYDIEARATIARADERVKATVSSLVSASVTGYSSVRQRSAMLSSEHSAIWYALLPVWLIVIAYNGKTYPFAINGQTGEVVGSFPISQGKLRPLQVAFAAFFFIVFGAIAWLILGWLDL</sequence>
<feature type="transmembrane region" description="Helical" evidence="1">
    <location>
        <begin position="297"/>
        <end position="314"/>
    </location>
</feature>
<evidence type="ECO:0000313" key="2">
    <source>
        <dbReference type="EMBL" id="MBB6333961.1"/>
    </source>
</evidence>
<keyword evidence="2" id="KW-0240">DNA-directed RNA polymerase</keyword>
<comment type="caution">
    <text evidence="2">The sequence shown here is derived from an EMBL/GenBank/DDBJ whole genome shotgun (WGS) entry which is preliminary data.</text>
</comment>
<keyword evidence="1" id="KW-0812">Transmembrane</keyword>
<keyword evidence="1" id="KW-0472">Membrane</keyword>
<protein>
    <submittedName>
        <fullName evidence="2">DNA-directed RNA polymerase subunit RPC12/RpoP</fullName>
    </submittedName>
</protein>
<dbReference type="EMBL" id="JACHMK010000001">
    <property type="protein sequence ID" value="MBB6333961.1"/>
    <property type="molecule type" value="Genomic_DNA"/>
</dbReference>
<reference evidence="2" key="1">
    <citation type="submission" date="2020-08" db="EMBL/GenBank/DDBJ databases">
        <title>Sequencing the genomes of 1000 actinobacteria strains.</title>
        <authorList>
            <person name="Klenk H.-P."/>
        </authorList>
    </citation>
    <scope>NUCLEOTIDE SEQUENCE</scope>
    <source>
        <strain evidence="2">DSM 10695</strain>
    </source>
</reference>
<dbReference type="PANTHER" id="PTHR37826:SF3">
    <property type="entry name" value="J DOMAIN-CONTAINING PROTEIN"/>
    <property type="match status" value="1"/>
</dbReference>
<keyword evidence="2" id="KW-0804">Transcription</keyword>
<organism evidence="2 3">
    <name type="scientific">Schaalia hyovaginalis</name>
    <dbReference type="NCBI Taxonomy" id="29316"/>
    <lineage>
        <taxon>Bacteria</taxon>
        <taxon>Bacillati</taxon>
        <taxon>Actinomycetota</taxon>
        <taxon>Actinomycetes</taxon>
        <taxon>Actinomycetales</taxon>
        <taxon>Actinomycetaceae</taxon>
        <taxon>Schaalia</taxon>
    </lineage>
</organism>
<proteinExistence type="predicted"/>
<evidence type="ECO:0000256" key="1">
    <source>
        <dbReference type="SAM" id="Phobius"/>
    </source>
</evidence>
<dbReference type="Gene3D" id="2.20.28.30">
    <property type="entry name" value="RNA polymerase ii, chain L"/>
    <property type="match status" value="2"/>
</dbReference>
<gene>
    <name evidence="2" type="ORF">HD592_000526</name>
</gene>
<keyword evidence="1" id="KW-1133">Transmembrane helix</keyword>
<dbReference type="Proteomes" id="UP000617426">
    <property type="component" value="Unassembled WGS sequence"/>
</dbReference>
<dbReference type="RefSeq" id="WP_184451669.1">
    <property type="nucleotide sequence ID" value="NZ_JACHMK010000001.1"/>
</dbReference>
<dbReference type="PANTHER" id="PTHR37826">
    <property type="entry name" value="FLOTILLIN BAND_7_5 DOMAIN PROTEIN"/>
    <property type="match status" value="1"/>
</dbReference>
<name>A0A923E5E7_9ACTO</name>
<keyword evidence="3" id="KW-1185">Reference proteome</keyword>
<evidence type="ECO:0000313" key="3">
    <source>
        <dbReference type="Proteomes" id="UP000617426"/>
    </source>
</evidence>
<dbReference type="AlphaFoldDB" id="A0A923E5E7"/>
<feature type="transmembrane region" description="Helical" evidence="1">
    <location>
        <begin position="344"/>
        <end position="365"/>
    </location>
</feature>
<accession>A0A923E5E7</accession>
<dbReference type="GO" id="GO:0000428">
    <property type="term" value="C:DNA-directed RNA polymerase complex"/>
    <property type="evidence" value="ECO:0007669"/>
    <property type="project" value="UniProtKB-KW"/>
</dbReference>